<evidence type="ECO:0000313" key="11">
    <source>
        <dbReference type="Proteomes" id="UP000192761"/>
    </source>
</evidence>
<feature type="transmembrane region" description="Helical" evidence="8">
    <location>
        <begin position="81"/>
        <end position="100"/>
    </location>
</feature>
<feature type="transmembrane region" description="Helical" evidence="8">
    <location>
        <begin position="112"/>
        <end position="129"/>
    </location>
</feature>
<comment type="similarity">
    <text evidence="2">Belongs to the EamA transporter family.</text>
</comment>
<feature type="transmembrane region" description="Helical" evidence="8">
    <location>
        <begin position="279"/>
        <end position="297"/>
    </location>
</feature>
<dbReference type="NCBIfam" id="TIGR00688">
    <property type="entry name" value="rarD"/>
    <property type="match status" value="1"/>
</dbReference>
<feature type="transmembrane region" description="Helical" evidence="8">
    <location>
        <begin position="246"/>
        <end position="267"/>
    </location>
</feature>
<dbReference type="AlphaFoldDB" id="A0A1W1X6S5"/>
<evidence type="ECO:0000256" key="1">
    <source>
        <dbReference type="ARBA" id="ARBA00004651"/>
    </source>
</evidence>
<evidence type="ECO:0000313" key="10">
    <source>
        <dbReference type="EMBL" id="SMC19544.1"/>
    </source>
</evidence>
<feature type="transmembrane region" description="Helical" evidence="8">
    <location>
        <begin position="187"/>
        <end position="205"/>
    </location>
</feature>
<evidence type="ECO:0000256" key="6">
    <source>
        <dbReference type="ARBA" id="ARBA00022989"/>
    </source>
</evidence>
<keyword evidence="3" id="KW-0813">Transport</keyword>
<dbReference type="OrthoDB" id="3250831at2"/>
<keyword evidence="5 8" id="KW-0812">Transmembrane</keyword>
<comment type="subcellular location">
    <subcellularLocation>
        <location evidence="1">Cell membrane</location>
        <topology evidence="1">Multi-pass membrane protein</topology>
    </subcellularLocation>
</comment>
<accession>A0A1W1X6S5</accession>
<gene>
    <name evidence="10" type="ORF">SAMN02745857_00733</name>
</gene>
<evidence type="ECO:0000256" key="4">
    <source>
        <dbReference type="ARBA" id="ARBA00022475"/>
    </source>
</evidence>
<evidence type="ECO:0000256" key="8">
    <source>
        <dbReference type="SAM" id="Phobius"/>
    </source>
</evidence>
<dbReference type="InterPro" id="IPR004626">
    <property type="entry name" value="RarD"/>
</dbReference>
<sequence>MSAAHSHLLSGRGVLLSVTASCVFAALGWYTVLLTPLAGIDIYAWRVVWTVPAMLLVLALLRHGPRLRTMLGRLRHEKRLWLALPVCALLLAIQQWLFMWAPLEGRLLEVSLGYFLLPLVMVLVGRVFYHERLSRLQWLAVAFALAGVLHELWLTRAFSWVTLLTALGYPPYLMLRRHVQLEAVSGFLLETLLILPWAAWHLASHPLATSALTLKPMLWLLLPGLGALTAWAFASYLAASRLLPMSLLGILGYVEPALLFIISVAFLHEPFSASGLGTYVPIWIAIVLTCSQSALQLRRQLRS</sequence>
<dbReference type="RefSeq" id="WP_084089186.1">
    <property type="nucleotide sequence ID" value="NZ_FWXD01000003.1"/>
</dbReference>
<dbReference type="InterPro" id="IPR037185">
    <property type="entry name" value="EmrE-like"/>
</dbReference>
<evidence type="ECO:0000256" key="3">
    <source>
        <dbReference type="ARBA" id="ARBA00022448"/>
    </source>
</evidence>
<dbReference type="InterPro" id="IPR000620">
    <property type="entry name" value="EamA_dom"/>
</dbReference>
<keyword evidence="4" id="KW-1003">Cell membrane</keyword>
<reference evidence="10 11" key="1">
    <citation type="submission" date="2017-04" db="EMBL/GenBank/DDBJ databases">
        <authorList>
            <person name="Afonso C.L."/>
            <person name="Miller P.J."/>
            <person name="Scott M.A."/>
            <person name="Spackman E."/>
            <person name="Goraichik I."/>
            <person name="Dimitrov K.M."/>
            <person name="Suarez D.L."/>
            <person name="Swayne D.E."/>
        </authorList>
    </citation>
    <scope>NUCLEOTIDE SEQUENCE [LARGE SCALE GENOMIC DNA]</scope>
    <source>
        <strain evidence="10 11">DSM 23236</strain>
    </source>
</reference>
<protein>
    <submittedName>
        <fullName evidence="10">Chloramphenicol-sensitive protein RarD</fullName>
    </submittedName>
</protein>
<proteinExistence type="inferred from homology"/>
<feature type="transmembrane region" description="Helical" evidence="8">
    <location>
        <begin position="158"/>
        <end position="175"/>
    </location>
</feature>
<feature type="transmembrane region" description="Helical" evidence="8">
    <location>
        <begin position="42"/>
        <end position="61"/>
    </location>
</feature>
<dbReference type="Pfam" id="PF00892">
    <property type="entry name" value="EamA"/>
    <property type="match status" value="1"/>
</dbReference>
<evidence type="ECO:0000256" key="2">
    <source>
        <dbReference type="ARBA" id="ARBA00007362"/>
    </source>
</evidence>
<feature type="transmembrane region" description="Helical" evidence="8">
    <location>
        <begin position="217"/>
        <end position="239"/>
    </location>
</feature>
<keyword evidence="7 8" id="KW-0472">Membrane</keyword>
<dbReference type="GO" id="GO:0005886">
    <property type="term" value="C:plasma membrane"/>
    <property type="evidence" value="ECO:0007669"/>
    <property type="project" value="UniProtKB-SubCell"/>
</dbReference>
<feature type="domain" description="EamA" evidence="9">
    <location>
        <begin position="13"/>
        <end position="149"/>
    </location>
</feature>
<dbReference type="EMBL" id="FWXD01000003">
    <property type="protein sequence ID" value="SMC19544.1"/>
    <property type="molecule type" value="Genomic_DNA"/>
</dbReference>
<organism evidence="10 11">
    <name type="scientific">Andreprevotia lacus DSM 23236</name>
    <dbReference type="NCBI Taxonomy" id="1121001"/>
    <lineage>
        <taxon>Bacteria</taxon>
        <taxon>Pseudomonadati</taxon>
        <taxon>Pseudomonadota</taxon>
        <taxon>Betaproteobacteria</taxon>
        <taxon>Neisseriales</taxon>
        <taxon>Chitinibacteraceae</taxon>
        <taxon>Andreprevotia</taxon>
    </lineage>
</organism>
<feature type="transmembrane region" description="Helical" evidence="8">
    <location>
        <begin position="136"/>
        <end position="152"/>
    </location>
</feature>
<evidence type="ECO:0000256" key="7">
    <source>
        <dbReference type="ARBA" id="ARBA00023136"/>
    </source>
</evidence>
<dbReference type="SUPFAM" id="SSF103481">
    <property type="entry name" value="Multidrug resistance efflux transporter EmrE"/>
    <property type="match status" value="2"/>
</dbReference>
<dbReference type="Proteomes" id="UP000192761">
    <property type="component" value="Unassembled WGS sequence"/>
</dbReference>
<name>A0A1W1X6S5_9NEIS</name>
<evidence type="ECO:0000259" key="9">
    <source>
        <dbReference type="Pfam" id="PF00892"/>
    </source>
</evidence>
<evidence type="ECO:0000256" key="5">
    <source>
        <dbReference type="ARBA" id="ARBA00022692"/>
    </source>
</evidence>
<keyword evidence="11" id="KW-1185">Reference proteome</keyword>
<feature type="transmembrane region" description="Helical" evidence="8">
    <location>
        <begin position="12"/>
        <end position="30"/>
    </location>
</feature>
<keyword evidence="6 8" id="KW-1133">Transmembrane helix</keyword>